<protein>
    <submittedName>
        <fullName evidence="3">Uncharacterized protein LOC117564613</fullName>
    </submittedName>
</protein>
<feature type="signal peptide" evidence="1">
    <location>
        <begin position="1"/>
        <end position="22"/>
    </location>
</feature>
<evidence type="ECO:0000313" key="3">
    <source>
        <dbReference type="RefSeq" id="XP_034099361.1"/>
    </source>
</evidence>
<proteinExistence type="predicted"/>
<organism evidence="2 3">
    <name type="scientific">Drosophila albomicans</name>
    <name type="common">Fruit fly</name>
    <dbReference type="NCBI Taxonomy" id="7291"/>
    <lineage>
        <taxon>Eukaryota</taxon>
        <taxon>Metazoa</taxon>
        <taxon>Ecdysozoa</taxon>
        <taxon>Arthropoda</taxon>
        <taxon>Hexapoda</taxon>
        <taxon>Insecta</taxon>
        <taxon>Pterygota</taxon>
        <taxon>Neoptera</taxon>
        <taxon>Endopterygota</taxon>
        <taxon>Diptera</taxon>
        <taxon>Brachycera</taxon>
        <taxon>Muscomorpha</taxon>
        <taxon>Ephydroidea</taxon>
        <taxon>Drosophilidae</taxon>
        <taxon>Drosophila</taxon>
    </lineage>
</organism>
<keyword evidence="2" id="KW-1185">Reference proteome</keyword>
<accession>A0A6P8W6T3</accession>
<dbReference type="Proteomes" id="UP000515160">
    <property type="component" value="Chromosome 2L"/>
</dbReference>
<sequence length="141" mass="16328">MRFLLTFLTIYVVWLQLPQAEARKKGYCCLATMLCYSVIYPTRCTEFPNGKQLYYGDPTLCYSELCGGFKTPTPCCGKKNCDFFCCNCKECRKNRKKVAGDFREMYYGRALNVFERATLPKLPNKPPIPFKCEDFPPLPNH</sequence>
<dbReference type="AlphaFoldDB" id="A0A6P8W6T3"/>
<reference evidence="3" key="1">
    <citation type="submission" date="2025-08" db="UniProtKB">
        <authorList>
            <consortium name="RefSeq"/>
        </authorList>
    </citation>
    <scope>IDENTIFICATION</scope>
    <source>
        <strain evidence="3">15112-1751.03</strain>
        <tissue evidence="3">Whole Adult</tissue>
    </source>
</reference>
<feature type="chain" id="PRO_5028087888" evidence="1">
    <location>
        <begin position="23"/>
        <end position="141"/>
    </location>
</feature>
<dbReference type="RefSeq" id="XP_034099361.1">
    <property type="nucleotide sequence ID" value="XM_034243470.2"/>
</dbReference>
<dbReference type="GeneID" id="117564613"/>
<evidence type="ECO:0000256" key="1">
    <source>
        <dbReference type="SAM" id="SignalP"/>
    </source>
</evidence>
<name>A0A6P8W6T3_DROAB</name>
<gene>
    <name evidence="3" type="primary">LOC117564613</name>
</gene>
<keyword evidence="1" id="KW-0732">Signal</keyword>
<evidence type="ECO:0000313" key="2">
    <source>
        <dbReference type="Proteomes" id="UP000515160"/>
    </source>
</evidence>